<evidence type="ECO:0000313" key="5">
    <source>
        <dbReference type="Proteomes" id="UP000030554"/>
    </source>
</evidence>
<dbReference type="SUPFAM" id="SSF52980">
    <property type="entry name" value="Restriction endonuclease-like"/>
    <property type="match status" value="1"/>
</dbReference>
<organism evidence="4 5">
    <name type="scientific">Gallibacterium anatis 4895</name>
    <dbReference type="NCBI Taxonomy" id="1396510"/>
    <lineage>
        <taxon>Bacteria</taxon>
        <taxon>Pseudomonadati</taxon>
        <taxon>Pseudomonadota</taxon>
        <taxon>Gammaproteobacteria</taxon>
        <taxon>Pasteurellales</taxon>
        <taxon>Pasteurellaceae</taxon>
        <taxon>Gallibacterium</taxon>
    </lineage>
</organism>
<dbReference type="Pfam" id="PF23400">
    <property type="entry name" value="CARF_Card1"/>
    <property type="match status" value="1"/>
</dbReference>
<reference evidence="4 5" key="1">
    <citation type="submission" date="2014-07" db="EMBL/GenBank/DDBJ databases">
        <title>Chaperone-usher fimbriae in a diverse selection of Gallibacterium genomes.</title>
        <authorList>
            <person name="Kudirkiene E."/>
            <person name="Bager R.J."/>
            <person name="Johnson T.J."/>
            <person name="Bojesen A.M."/>
        </authorList>
    </citation>
    <scope>NUCLEOTIDE SEQUENCE [LARGE SCALE GENOMIC DNA]</scope>
    <source>
        <strain evidence="4 5">4895</strain>
    </source>
</reference>
<evidence type="ECO:0000313" key="4">
    <source>
        <dbReference type="EMBL" id="KGQ63158.1"/>
    </source>
</evidence>
<evidence type="ECO:0000259" key="2">
    <source>
        <dbReference type="Pfam" id="PF09002"/>
    </source>
</evidence>
<accession>A0A0A3A1I4</accession>
<dbReference type="Gene3D" id="1.10.10.680">
    <property type="entry name" value="Hypothetical protein VC1899 (Restriction endonuclease-like)"/>
    <property type="match status" value="1"/>
</dbReference>
<dbReference type="AlphaFoldDB" id="A0A0A3A1I4"/>
<dbReference type="CDD" id="cd22364">
    <property type="entry name" value="VC1899-like"/>
    <property type="match status" value="1"/>
</dbReference>
<dbReference type="InterPro" id="IPR056339">
    <property type="entry name" value="CARF_Card1"/>
</dbReference>
<dbReference type="InterPro" id="IPR011856">
    <property type="entry name" value="tRNA_endonuc-like_dom_sf"/>
</dbReference>
<dbReference type="RefSeq" id="WP_039162757.1">
    <property type="nucleotide sequence ID" value="NZ_JPJQ01000010.1"/>
</dbReference>
<dbReference type="InterPro" id="IPR015093">
    <property type="entry name" value="Card1_endonucl_dom"/>
</dbReference>
<evidence type="ECO:0000259" key="3">
    <source>
        <dbReference type="Pfam" id="PF23400"/>
    </source>
</evidence>
<comment type="caution">
    <text evidence="4">The sequence shown here is derived from an EMBL/GenBank/DDBJ whole genome shotgun (WGS) entry which is preliminary data.</text>
</comment>
<dbReference type="EMBL" id="JPJQ01000010">
    <property type="protein sequence ID" value="KGQ63158.1"/>
    <property type="molecule type" value="Genomic_DNA"/>
</dbReference>
<protein>
    <recommendedName>
        <fullName evidence="6">DUF1887 domain-containing protein</fullName>
    </recommendedName>
</protein>
<feature type="domain" description="Card1 endonuclease" evidence="2">
    <location>
        <begin position="238"/>
        <end position="385"/>
    </location>
</feature>
<dbReference type="GO" id="GO:0003676">
    <property type="term" value="F:nucleic acid binding"/>
    <property type="evidence" value="ECO:0007669"/>
    <property type="project" value="InterPro"/>
</dbReference>
<dbReference type="Gene3D" id="3.40.50.10770">
    <property type="entry name" value="Hypothetical protein VC1899 like domain (Restriction endonuclease-like)"/>
    <property type="match status" value="1"/>
</dbReference>
<keyword evidence="1" id="KW-0175">Coiled coil</keyword>
<dbReference type="Proteomes" id="UP000030554">
    <property type="component" value="Unassembled WGS sequence"/>
</dbReference>
<sequence length="387" mass="44665">MSYNIHFCLISKQAAPNLLPILDKSFKPKSAVFIVSKEMKKQAEYLSQVFKKQNIEVKLVNLEDEFNFSKTSEQLLELVSEYENENIALNVTGGTKLISIAAADAFNLIGKPIFYIDTKQNNIIFLSKDENKNWIENKELSTKIKIETYLAAYGNQLMNKQQRINKDILNAMLTLIRDYDKYKNALPKLNWASSQAKGTLRYKCGDDIKISVFRSLLNFLHSKNIITLKGNIIDFKNEETRIALNGGWLEDYVFEQVRGIEKVDDILENAEIANENYEKNKGDFAQKNKGNKNEFDVLFLSKNILHLIECKTQTFRSEEKNQKAEDILYKLETLKDYGGLMTKKCLVSYFEVSEAIMNRARALEIKVIQGKNIARIKQIIQEWISYA</sequence>
<gene>
    <name evidence="4" type="ORF">IO48_02530</name>
</gene>
<dbReference type="Gene3D" id="3.40.1350.10">
    <property type="match status" value="1"/>
</dbReference>
<evidence type="ECO:0008006" key="6">
    <source>
        <dbReference type="Google" id="ProtNLM"/>
    </source>
</evidence>
<dbReference type="Pfam" id="PF09002">
    <property type="entry name" value="Card1_endonuc"/>
    <property type="match status" value="1"/>
</dbReference>
<feature type="domain" description="Card1 CARF" evidence="3">
    <location>
        <begin position="5"/>
        <end position="149"/>
    </location>
</feature>
<proteinExistence type="predicted"/>
<name>A0A0A3A1I4_9PAST</name>
<feature type="coiled-coil region" evidence="1">
    <location>
        <begin position="260"/>
        <end position="287"/>
    </location>
</feature>
<dbReference type="InterPro" id="IPR011335">
    <property type="entry name" value="Restrct_endonuc-II-like"/>
</dbReference>
<evidence type="ECO:0000256" key="1">
    <source>
        <dbReference type="SAM" id="Coils"/>
    </source>
</evidence>